<evidence type="ECO:0000313" key="3">
    <source>
        <dbReference type="EMBL" id="QMV85362.1"/>
    </source>
</evidence>
<dbReference type="Pfam" id="PF20171">
    <property type="entry name" value="OpcA_G6PD_C"/>
    <property type="match status" value="1"/>
</dbReference>
<feature type="domain" description="Glucose-6-phosphate dehydrogenase assembly protein OpcA N-terminal" evidence="1">
    <location>
        <begin position="53"/>
        <end position="161"/>
    </location>
</feature>
<evidence type="ECO:0000259" key="1">
    <source>
        <dbReference type="Pfam" id="PF10128"/>
    </source>
</evidence>
<keyword evidence="4" id="KW-1185">Reference proteome</keyword>
<name>A0A7G5FFH1_9CORY</name>
<proteinExistence type="predicted"/>
<dbReference type="Pfam" id="PF10128">
    <property type="entry name" value="OpcA_G6PD_assem"/>
    <property type="match status" value="1"/>
</dbReference>
<dbReference type="EMBL" id="CP059833">
    <property type="protein sequence ID" value="QMV85362.1"/>
    <property type="molecule type" value="Genomic_DNA"/>
</dbReference>
<dbReference type="PANTHER" id="PTHR38658">
    <property type="entry name" value="OXPP CYCLE PROTEIN OPCA-RELATED"/>
    <property type="match status" value="1"/>
</dbReference>
<gene>
    <name evidence="3" type="ORF">HW450_00945</name>
</gene>
<dbReference type="PANTHER" id="PTHR38658:SF1">
    <property type="entry name" value="OXPP CYCLE PROTEIN OPCA-RELATED"/>
    <property type="match status" value="1"/>
</dbReference>
<dbReference type="Proteomes" id="UP000515570">
    <property type="component" value="Chromosome"/>
</dbReference>
<sequence length="316" mass="34105">MIFELQNTSTRDIAKQLVAIREMGNQVTTGRVLTLIVVTDGATDLEDILHSINDSSGEHPARVLVLVTGDATAPTQLDAQIRIGGDAGASEVIIMQVTGEIVEHLASVVTPLLLPDTPIVAWWPTSAPKQLAHDPIGQIAQRRITDVAHDPSPTAALARRNHYAPGDSDLSWSRLTPWRGVLASALDQPPHEQVTSVDIYGPKDPAVNIAAGWLADRLACPIRLHRTSDACESVDSNGELCHPISKIELHRESGPVVVEVADAHTMSVQLPHCPPSLVAIGRRALSDSLAEELRHLDPDNAYAKALRGLYRVQEMS</sequence>
<accession>A0A7G5FFH1</accession>
<reference evidence="3 4" key="1">
    <citation type="submission" date="2020-07" db="EMBL/GenBank/DDBJ databases">
        <title>non toxigenic Corynebacterium sp. nov from a clinical source.</title>
        <authorList>
            <person name="Bernier A.-M."/>
            <person name="Bernard K."/>
        </authorList>
    </citation>
    <scope>NUCLEOTIDE SEQUENCE [LARGE SCALE GENOMIC DNA]</scope>
    <source>
        <strain evidence="4">NML 93-0612</strain>
    </source>
</reference>
<organism evidence="3 4">
    <name type="scientific">Corynebacterium hindlerae</name>
    <dbReference type="NCBI Taxonomy" id="699041"/>
    <lineage>
        <taxon>Bacteria</taxon>
        <taxon>Bacillati</taxon>
        <taxon>Actinomycetota</taxon>
        <taxon>Actinomycetes</taxon>
        <taxon>Mycobacteriales</taxon>
        <taxon>Corynebacteriaceae</taxon>
        <taxon>Corynebacterium</taxon>
    </lineage>
</organism>
<dbReference type="InterPro" id="IPR004555">
    <property type="entry name" value="G6PDH_assembly_OpcA"/>
</dbReference>
<evidence type="ECO:0000313" key="4">
    <source>
        <dbReference type="Proteomes" id="UP000515570"/>
    </source>
</evidence>
<dbReference type="RefSeq" id="WP_182386184.1">
    <property type="nucleotide sequence ID" value="NZ_CP059833.1"/>
</dbReference>
<dbReference type="InterPro" id="IPR046802">
    <property type="entry name" value="OpcA_G6PD_C"/>
</dbReference>
<evidence type="ECO:0000259" key="2">
    <source>
        <dbReference type="Pfam" id="PF20171"/>
    </source>
</evidence>
<feature type="domain" description="Glucose-6-phosphate dehydrogenase assembly protein OpcA C-terminal" evidence="2">
    <location>
        <begin position="165"/>
        <end position="306"/>
    </location>
</feature>
<dbReference type="InterPro" id="IPR046801">
    <property type="entry name" value="OpcA_G6PD_N"/>
</dbReference>
<protein>
    <submittedName>
        <fullName evidence="3">Glucose-6-phosphate dehydrogenase assembly protein OpcA</fullName>
    </submittedName>
</protein>
<dbReference type="AlphaFoldDB" id="A0A7G5FFH1"/>